<feature type="compositionally biased region" description="Low complexity" evidence="7">
    <location>
        <begin position="521"/>
        <end position="542"/>
    </location>
</feature>
<keyword evidence="5 6" id="KW-0694">RNA-binding</keyword>
<dbReference type="GO" id="GO:0001510">
    <property type="term" value="P:RNA methylation"/>
    <property type="evidence" value="ECO:0007669"/>
    <property type="project" value="InterPro"/>
</dbReference>
<evidence type="ECO:0000256" key="5">
    <source>
        <dbReference type="ARBA" id="ARBA00022884"/>
    </source>
</evidence>
<protein>
    <recommendedName>
        <fullName evidence="8">SAM-dependent MTase RsmB/NOP-type domain-containing protein</fullName>
    </recommendedName>
</protein>
<dbReference type="EMBL" id="CDMZ01002467">
    <property type="protein sequence ID" value="CEM42510.1"/>
    <property type="molecule type" value="Genomic_DNA"/>
</dbReference>
<dbReference type="SUPFAM" id="SSF53335">
    <property type="entry name" value="S-adenosyl-L-methionine-dependent methyltransferases"/>
    <property type="match status" value="1"/>
</dbReference>
<feature type="compositionally biased region" description="Acidic residues" evidence="7">
    <location>
        <begin position="508"/>
        <end position="518"/>
    </location>
</feature>
<evidence type="ECO:0000259" key="8">
    <source>
        <dbReference type="PROSITE" id="PS51686"/>
    </source>
</evidence>
<proteinExistence type="inferred from homology"/>
<feature type="compositionally biased region" description="Basic and acidic residues" evidence="7">
    <location>
        <begin position="443"/>
        <end position="459"/>
    </location>
</feature>
<evidence type="ECO:0000256" key="1">
    <source>
        <dbReference type="ARBA" id="ARBA00007494"/>
    </source>
</evidence>
<dbReference type="PRINTS" id="PR02008">
    <property type="entry name" value="RCMTFAMILY"/>
</dbReference>
<sequence>MAPKKKAPPPKRKQGKWEKKTEPKPNVWDDRVSSTAERSNDSFESYYQKQKIVPEEEWGPFIETLQTDLPTTFRVVEGSFHSTYLIKTVEAAMAKADETKGTFRRIPWYPGGRAFELTFSRAALRSDESTKNFHTWLVKQSEAGSLFRQEAVSMIPVLFLDVKENNFVLDMCAAPGSKTSQIMESMHVDAWTKGKNAPTGVCVANDANSKRAHMMIHHVRRVYSPALVVTNHEAQHYPKVFLKKDFLSSLGIQSPSTGTDTDVEGKDVRLQFDRILCDVPCSGDGTLRKALVLWKDWTVNLGTGIHKLQWQIVQRASHLLTTGGRMVYSTCSLNPVENEAIVAALLRESKGALELVDVSGLHKDLKRRPGIKSWFVAWNEKSYTAFEEVPPSLHSKVTKTMFPPPSDEVDSLHLDRCMRFTPHDGNTGGFFVAVLHKRAPVPWEKRESEREAEKKRRAEAMGVSGVEKGEVEEGEEKEKETSSPPVKKHHPEEKEEEEMGKEKKGDEDMPELPQEDTAEQPAPAAAAAAAAGASSSSSASAAAGGGAPFRGPRVPREPKDFAPVSKFDEEFPEHAVWKKIAVPYGFSDPDNLLKRIFYRCAADHSPPAQDGPAPKRVFLVTQGAAAVMRSEARSPLIVLSGGVVAFEKTSSGEPPFRLAHGAASWLLPLFSPQSRAGTGMFAPLSAPFAAKLLCVDRDPPRLDLETDLSAEEKAQLEGIDHMRSFVAVTMAPGGNEMAMPGWKGRKNVELLVDKSSRYAVKCLLDNDTEVAIG</sequence>
<dbReference type="InterPro" id="IPR018314">
    <property type="entry name" value="RsmB/NOL1/NOP2-like_CS"/>
</dbReference>
<feature type="active site" description="Nucleophile" evidence="6">
    <location>
        <position position="331"/>
    </location>
</feature>
<dbReference type="InterPro" id="IPR001678">
    <property type="entry name" value="MeTrfase_RsmB-F_NOP2_dom"/>
</dbReference>
<dbReference type="PhylomeDB" id="A0A0G4HF55"/>
<feature type="compositionally biased region" description="Basic and acidic residues" evidence="7">
    <location>
        <begin position="15"/>
        <end position="32"/>
    </location>
</feature>
<dbReference type="AlphaFoldDB" id="A0A0G4HF55"/>
<dbReference type="PROSITE" id="PS51686">
    <property type="entry name" value="SAM_MT_RSMB_NOP"/>
    <property type="match status" value="1"/>
</dbReference>
<evidence type="ECO:0000313" key="9">
    <source>
        <dbReference type="EMBL" id="CEM42510.1"/>
    </source>
</evidence>
<name>A0A0G4HF55_9ALVE</name>
<evidence type="ECO:0000256" key="6">
    <source>
        <dbReference type="PROSITE-ProRule" id="PRU01023"/>
    </source>
</evidence>
<keyword evidence="4 6" id="KW-0949">S-adenosyl-L-methionine</keyword>
<evidence type="ECO:0000256" key="4">
    <source>
        <dbReference type="ARBA" id="ARBA00022691"/>
    </source>
</evidence>
<organism evidence="9">
    <name type="scientific">Chromera velia CCMP2878</name>
    <dbReference type="NCBI Taxonomy" id="1169474"/>
    <lineage>
        <taxon>Eukaryota</taxon>
        <taxon>Sar</taxon>
        <taxon>Alveolata</taxon>
        <taxon>Colpodellida</taxon>
        <taxon>Chromeraceae</taxon>
        <taxon>Chromera</taxon>
    </lineage>
</organism>
<evidence type="ECO:0000256" key="3">
    <source>
        <dbReference type="ARBA" id="ARBA00022679"/>
    </source>
</evidence>
<dbReference type="PROSITE" id="PS01153">
    <property type="entry name" value="NOL1_NOP2_SUN"/>
    <property type="match status" value="1"/>
</dbReference>
<dbReference type="InterPro" id="IPR023267">
    <property type="entry name" value="RCMT"/>
</dbReference>
<evidence type="ECO:0000256" key="2">
    <source>
        <dbReference type="ARBA" id="ARBA00022603"/>
    </source>
</evidence>
<feature type="compositionally biased region" description="Basic residues" evidence="7">
    <location>
        <begin position="1"/>
        <end position="14"/>
    </location>
</feature>
<dbReference type="InterPro" id="IPR049560">
    <property type="entry name" value="MeTrfase_RsmB-F_NOP2_cat"/>
</dbReference>
<feature type="binding site" evidence="6">
    <location>
        <position position="278"/>
    </location>
    <ligand>
        <name>S-adenosyl-L-methionine</name>
        <dbReference type="ChEBI" id="CHEBI:59789"/>
    </ligand>
</feature>
<dbReference type="VEuPathDB" id="CryptoDB:Cvel_26795"/>
<feature type="binding site" evidence="6">
    <location>
        <begin position="172"/>
        <end position="178"/>
    </location>
    <ligand>
        <name>S-adenosyl-L-methionine</name>
        <dbReference type="ChEBI" id="CHEBI:59789"/>
    </ligand>
</feature>
<comment type="similarity">
    <text evidence="1 6">Belongs to the class I-like SAM-binding methyltransferase superfamily. RsmB/NOP family.</text>
</comment>
<dbReference type="GO" id="GO:0003723">
    <property type="term" value="F:RNA binding"/>
    <property type="evidence" value="ECO:0007669"/>
    <property type="project" value="UniProtKB-UniRule"/>
</dbReference>
<dbReference type="Gene3D" id="3.40.50.150">
    <property type="entry name" value="Vaccinia Virus protein VP39"/>
    <property type="match status" value="1"/>
</dbReference>
<gene>
    <name evidence="9" type="ORF">Cvel_26795</name>
</gene>
<keyword evidence="3 6" id="KW-0808">Transferase</keyword>
<evidence type="ECO:0000256" key="7">
    <source>
        <dbReference type="SAM" id="MobiDB-lite"/>
    </source>
</evidence>
<dbReference type="PANTHER" id="PTHR22808">
    <property type="entry name" value="NCL1 YEAST -RELATED NOL1/NOP2/FMU SUN DOMAIN-CONTAINING"/>
    <property type="match status" value="1"/>
</dbReference>
<keyword evidence="2 6" id="KW-0489">Methyltransferase</keyword>
<feature type="region of interest" description="Disordered" evidence="7">
    <location>
        <begin position="1"/>
        <end position="41"/>
    </location>
</feature>
<dbReference type="GO" id="GO:0008173">
    <property type="term" value="F:RNA methyltransferase activity"/>
    <property type="evidence" value="ECO:0007669"/>
    <property type="project" value="InterPro"/>
</dbReference>
<reference evidence="9" key="1">
    <citation type="submission" date="2014-11" db="EMBL/GenBank/DDBJ databases">
        <authorList>
            <person name="Otto D Thomas"/>
            <person name="Naeem Raeece"/>
        </authorList>
    </citation>
    <scope>NUCLEOTIDE SEQUENCE</scope>
</reference>
<dbReference type="Pfam" id="PF01189">
    <property type="entry name" value="Methyltr_RsmB-F"/>
    <property type="match status" value="1"/>
</dbReference>
<accession>A0A0G4HF55</accession>
<feature type="binding site" evidence="6">
    <location>
        <position position="206"/>
    </location>
    <ligand>
        <name>S-adenosyl-L-methionine</name>
        <dbReference type="ChEBI" id="CHEBI:59789"/>
    </ligand>
</feature>
<comment type="caution">
    <text evidence="6">Lacks conserved residue(s) required for the propagation of feature annotation.</text>
</comment>
<feature type="region of interest" description="Disordered" evidence="7">
    <location>
        <begin position="442"/>
        <end position="561"/>
    </location>
</feature>
<feature type="domain" description="SAM-dependent MTase RsmB/NOP-type" evidence="8">
    <location>
        <begin position="61"/>
        <end position="438"/>
    </location>
</feature>
<dbReference type="InterPro" id="IPR029063">
    <property type="entry name" value="SAM-dependent_MTases_sf"/>
</dbReference>
<feature type="compositionally biased region" description="Basic and acidic residues" evidence="7">
    <location>
        <begin position="467"/>
        <end position="481"/>
    </location>
</feature>